<name>A0AAV3B4Z9_PYXAD</name>
<evidence type="ECO:0000256" key="3">
    <source>
        <dbReference type="SAM" id="SignalP"/>
    </source>
</evidence>
<evidence type="ECO:0008006" key="6">
    <source>
        <dbReference type="Google" id="ProtNLM"/>
    </source>
</evidence>
<proteinExistence type="predicted"/>
<gene>
    <name evidence="4" type="ORF">GDO54_006698</name>
</gene>
<dbReference type="EMBL" id="DYDO01000002">
    <property type="protein sequence ID" value="DBA30750.1"/>
    <property type="molecule type" value="Genomic_DNA"/>
</dbReference>
<dbReference type="AlphaFoldDB" id="A0AAV3B4Z9"/>
<evidence type="ECO:0000256" key="2">
    <source>
        <dbReference type="SAM" id="Phobius"/>
    </source>
</evidence>
<feature type="region of interest" description="Disordered" evidence="1">
    <location>
        <begin position="180"/>
        <end position="210"/>
    </location>
</feature>
<feature type="chain" id="PRO_5043539582" description="Keratinocyte-associated transmembrane protein 2" evidence="3">
    <location>
        <begin position="26"/>
        <end position="284"/>
    </location>
</feature>
<evidence type="ECO:0000313" key="5">
    <source>
        <dbReference type="Proteomes" id="UP001181693"/>
    </source>
</evidence>
<keyword evidence="2" id="KW-1133">Transmembrane helix</keyword>
<dbReference type="Pfam" id="PF17818">
    <property type="entry name" value="KCT2"/>
    <property type="match status" value="1"/>
</dbReference>
<protein>
    <recommendedName>
        <fullName evidence="6">Keratinocyte-associated transmembrane protein 2</fullName>
    </recommendedName>
</protein>
<dbReference type="PANTHER" id="PTHR16502:SF0">
    <property type="entry name" value="KERATINOCYTE-ASSOCIATED TRANSMEMBRANE PROTEIN 2"/>
    <property type="match status" value="1"/>
</dbReference>
<feature type="signal peptide" evidence="3">
    <location>
        <begin position="1"/>
        <end position="25"/>
    </location>
</feature>
<feature type="compositionally biased region" description="Polar residues" evidence="1">
    <location>
        <begin position="120"/>
        <end position="129"/>
    </location>
</feature>
<keyword evidence="5" id="KW-1185">Reference proteome</keyword>
<evidence type="ECO:0000256" key="1">
    <source>
        <dbReference type="SAM" id="MobiDB-lite"/>
    </source>
</evidence>
<reference evidence="4" key="1">
    <citation type="thesis" date="2020" institute="ProQuest LLC" country="789 East Eisenhower Parkway, Ann Arbor, MI, USA">
        <title>Comparative Genomics and Chromosome Evolution.</title>
        <authorList>
            <person name="Mudd A.B."/>
        </authorList>
    </citation>
    <scope>NUCLEOTIDE SEQUENCE</scope>
    <source>
        <strain evidence="4">1538</strain>
        <tissue evidence="4">Blood</tissue>
    </source>
</reference>
<keyword evidence="3" id="KW-0732">Signal</keyword>
<dbReference type="PANTHER" id="PTHR16502">
    <property type="entry name" value="KERATINOCYTE-ASSOCIATED TRANSMEMBRANE PROTEIN 2"/>
    <property type="match status" value="1"/>
</dbReference>
<feature type="transmembrane region" description="Helical" evidence="2">
    <location>
        <begin position="219"/>
        <end position="237"/>
    </location>
</feature>
<sequence>MAARKTPWKAGLLLLFLLHVSAASAQTTVEIVDDSTETTPTDSFTTPNTVEDLPFTNLTTVTKNVSRNQSEPSVQTSAPLNVTIVTSAPTQKINNTQMAEKGNISTTPVLLSRLVELKTSTNTDPTNEPTSDDDLMFDPKNVIGTNMPTTVNHEFEKDDAEYNFEKEYDLSSNHEDTLSIANKLPGTRDKEPADADYDSDSNEYELSTDEDSHDEDSHFFLHLVLVGLLIAVVYIAYHNKRKIFLLVQKRRWRDSLCSKNAGYRRLDQNVTEAMPSLKRTNYKF</sequence>
<dbReference type="InterPro" id="IPR037645">
    <property type="entry name" value="KCT2"/>
</dbReference>
<dbReference type="Proteomes" id="UP001181693">
    <property type="component" value="Unassembled WGS sequence"/>
</dbReference>
<accession>A0AAV3B4Z9</accession>
<keyword evidence="2" id="KW-0812">Transmembrane</keyword>
<organism evidence="4 5">
    <name type="scientific">Pyxicephalus adspersus</name>
    <name type="common">African bullfrog</name>
    <dbReference type="NCBI Taxonomy" id="30357"/>
    <lineage>
        <taxon>Eukaryota</taxon>
        <taxon>Metazoa</taxon>
        <taxon>Chordata</taxon>
        <taxon>Craniata</taxon>
        <taxon>Vertebrata</taxon>
        <taxon>Euteleostomi</taxon>
        <taxon>Amphibia</taxon>
        <taxon>Batrachia</taxon>
        <taxon>Anura</taxon>
        <taxon>Neobatrachia</taxon>
        <taxon>Ranoidea</taxon>
        <taxon>Pyxicephalidae</taxon>
        <taxon>Pyxicephalinae</taxon>
        <taxon>Pyxicephalus</taxon>
    </lineage>
</organism>
<feature type="region of interest" description="Disordered" evidence="1">
    <location>
        <begin position="120"/>
        <end position="139"/>
    </location>
</feature>
<feature type="compositionally biased region" description="Acidic residues" evidence="1">
    <location>
        <begin position="194"/>
        <end position="210"/>
    </location>
</feature>
<evidence type="ECO:0000313" key="4">
    <source>
        <dbReference type="EMBL" id="DBA30750.1"/>
    </source>
</evidence>
<comment type="caution">
    <text evidence="4">The sequence shown here is derived from an EMBL/GenBank/DDBJ whole genome shotgun (WGS) entry which is preliminary data.</text>
</comment>
<keyword evidence="2" id="KW-0472">Membrane</keyword>